<organism evidence="8 9">
    <name type="scientific">Achaetomium macrosporum</name>
    <dbReference type="NCBI Taxonomy" id="79813"/>
    <lineage>
        <taxon>Eukaryota</taxon>
        <taxon>Fungi</taxon>
        <taxon>Dikarya</taxon>
        <taxon>Ascomycota</taxon>
        <taxon>Pezizomycotina</taxon>
        <taxon>Sordariomycetes</taxon>
        <taxon>Sordariomycetidae</taxon>
        <taxon>Sordariales</taxon>
        <taxon>Chaetomiaceae</taxon>
        <taxon>Achaetomium</taxon>
    </lineage>
</organism>
<protein>
    <submittedName>
        <fullName evidence="8">FAD-linked oxidoreductase YvdP</fullName>
    </submittedName>
</protein>
<dbReference type="PANTHER" id="PTHR42973">
    <property type="entry name" value="BINDING OXIDOREDUCTASE, PUTATIVE (AFU_ORTHOLOGUE AFUA_1G17690)-RELATED"/>
    <property type="match status" value="1"/>
</dbReference>
<evidence type="ECO:0000313" key="9">
    <source>
        <dbReference type="Proteomes" id="UP001303760"/>
    </source>
</evidence>
<gene>
    <name evidence="8" type="ORF">C8A03DRAFT_18697</name>
</gene>
<reference evidence="8" key="1">
    <citation type="journal article" date="2023" name="Mol. Phylogenet. Evol.">
        <title>Genome-scale phylogeny and comparative genomics of the fungal order Sordariales.</title>
        <authorList>
            <person name="Hensen N."/>
            <person name="Bonometti L."/>
            <person name="Westerberg I."/>
            <person name="Brannstrom I.O."/>
            <person name="Guillou S."/>
            <person name="Cros-Aarteil S."/>
            <person name="Calhoun S."/>
            <person name="Haridas S."/>
            <person name="Kuo A."/>
            <person name="Mondo S."/>
            <person name="Pangilinan J."/>
            <person name="Riley R."/>
            <person name="LaButti K."/>
            <person name="Andreopoulos B."/>
            <person name="Lipzen A."/>
            <person name="Chen C."/>
            <person name="Yan M."/>
            <person name="Daum C."/>
            <person name="Ng V."/>
            <person name="Clum A."/>
            <person name="Steindorff A."/>
            <person name="Ohm R.A."/>
            <person name="Martin F."/>
            <person name="Silar P."/>
            <person name="Natvig D.O."/>
            <person name="Lalanne C."/>
            <person name="Gautier V."/>
            <person name="Ament-Velasquez S.L."/>
            <person name="Kruys A."/>
            <person name="Hutchinson M.I."/>
            <person name="Powell A.J."/>
            <person name="Barry K."/>
            <person name="Miller A.N."/>
            <person name="Grigoriev I.V."/>
            <person name="Debuchy R."/>
            <person name="Gladieux P."/>
            <person name="Hiltunen Thoren M."/>
            <person name="Johannesson H."/>
        </authorList>
    </citation>
    <scope>NUCLEOTIDE SEQUENCE</scope>
    <source>
        <strain evidence="8">CBS 532.94</strain>
    </source>
</reference>
<dbReference type="InterPro" id="IPR036318">
    <property type="entry name" value="FAD-bd_PCMH-like_sf"/>
</dbReference>
<reference evidence="8" key="2">
    <citation type="submission" date="2023-05" db="EMBL/GenBank/DDBJ databases">
        <authorList>
            <consortium name="Lawrence Berkeley National Laboratory"/>
            <person name="Steindorff A."/>
            <person name="Hensen N."/>
            <person name="Bonometti L."/>
            <person name="Westerberg I."/>
            <person name="Brannstrom I.O."/>
            <person name="Guillou S."/>
            <person name="Cros-Aarteil S."/>
            <person name="Calhoun S."/>
            <person name="Haridas S."/>
            <person name="Kuo A."/>
            <person name="Mondo S."/>
            <person name="Pangilinan J."/>
            <person name="Riley R."/>
            <person name="Labutti K."/>
            <person name="Andreopoulos B."/>
            <person name="Lipzen A."/>
            <person name="Chen C."/>
            <person name="Yanf M."/>
            <person name="Daum C."/>
            <person name="Ng V."/>
            <person name="Clum A."/>
            <person name="Ohm R."/>
            <person name="Martin F."/>
            <person name="Silar P."/>
            <person name="Natvig D."/>
            <person name="Lalanne C."/>
            <person name="Gautier V."/>
            <person name="Ament-Velasquez S.L."/>
            <person name="Kruys A."/>
            <person name="Hutchinson M.I."/>
            <person name="Powell A.J."/>
            <person name="Barry K."/>
            <person name="Miller A.N."/>
            <person name="Grigoriev I.V."/>
            <person name="Debuchy R."/>
            <person name="Gladieux P."/>
            <person name="Thoren M.H."/>
            <person name="Johannesson H."/>
        </authorList>
    </citation>
    <scope>NUCLEOTIDE SEQUENCE</scope>
    <source>
        <strain evidence="8">CBS 532.94</strain>
    </source>
</reference>
<dbReference type="GO" id="GO:0071949">
    <property type="term" value="F:FAD binding"/>
    <property type="evidence" value="ECO:0007669"/>
    <property type="project" value="InterPro"/>
</dbReference>
<evidence type="ECO:0000256" key="5">
    <source>
        <dbReference type="ARBA" id="ARBA00023002"/>
    </source>
</evidence>
<proteinExistence type="inferred from homology"/>
<feature type="chain" id="PRO_5043025575" evidence="6">
    <location>
        <begin position="21"/>
        <end position="493"/>
    </location>
</feature>
<dbReference type="PROSITE" id="PS51387">
    <property type="entry name" value="FAD_PCMH"/>
    <property type="match status" value="1"/>
</dbReference>
<feature type="signal peptide" evidence="6">
    <location>
        <begin position="1"/>
        <end position="20"/>
    </location>
</feature>
<dbReference type="Proteomes" id="UP001303760">
    <property type="component" value="Unassembled WGS sequence"/>
</dbReference>
<accession>A0AAN7H8B5</accession>
<feature type="domain" description="FAD-binding PCMH-type" evidence="7">
    <location>
        <begin position="59"/>
        <end position="232"/>
    </location>
</feature>
<dbReference type="InterPro" id="IPR016166">
    <property type="entry name" value="FAD-bd_PCMH"/>
</dbReference>
<dbReference type="InterPro" id="IPR050416">
    <property type="entry name" value="FAD-linked_Oxidoreductase"/>
</dbReference>
<dbReference type="Gene3D" id="3.30.465.10">
    <property type="match status" value="1"/>
</dbReference>
<evidence type="ECO:0000313" key="8">
    <source>
        <dbReference type="EMBL" id="KAK4234393.1"/>
    </source>
</evidence>
<keyword evidence="3" id="KW-0285">Flavoprotein</keyword>
<dbReference type="InterPro" id="IPR006094">
    <property type="entry name" value="Oxid_FAD_bind_N"/>
</dbReference>
<keyword evidence="6" id="KW-0732">Signal</keyword>
<dbReference type="EMBL" id="MU860375">
    <property type="protein sequence ID" value="KAK4234393.1"/>
    <property type="molecule type" value="Genomic_DNA"/>
</dbReference>
<dbReference type="InterPro" id="IPR016169">
    <property type="entry name" value="FAD-bd_PCMH_sub2"/>
</dbReference>
<dbReference type="InterPro" id="IPR012951">
    <property type="entry name" value="BBE"/>
</dbReference>
<dbReference type="AlphaFoldDB" id="A0AAN7H8B5"/>
<dbReference type="Gene3D" id="3.40.462.20">
    <property type="match status" value="1"/>
</dbReference>
<keyword evidence="9" id="KW-1185">Reference proteome</keyword>
<evidence type="ECO:0000256" key="4">
    <source>
        <dbReference type="ARBA" id="ARBA00022827"/>
    </source>
</evidence>
<dbReference type="SUPFAM" id="SSF56176">
    <property type="entry name" value="FAD-binding/transporter-associated domain-like"/>
    <property type="match status" value="1"/>
</dbReference>
<evidence type="ECO:0000256" key="6">
    <source>
        <dbReference type="SAM" id="SignalP"/>
    </source>
</evidence>
<comment type="similarity">
    <text evidence="2">Belongs to the oxygen-dependent FAD-linked oxidoreductase family.</text>
</comment>
<sequence length="493" mass="53551">MHQLSPIIALLGLWAGSSHASPFDKAVTLNDCLTKAGVPVDTSGSPDYKLDTSSFNLRLNYTPVAVAAVTTTKHVQDAVACARQVDIKANAKCGGHSYASFGLGGEDGHLVIEMSRMNKVVLDNTTGIATAEGGTRLGHLAWELWNQGSRAISHGTCPGVGAGGHVLHGGYGVSSHTHGLALDWLVGATVVLANATIANCSETENPDLFWALRGAGGSMGVVTEFRFKTFQPPQNLTYFVASVQWPTEARALVGVKAVQEFAETMPAELNMRLFIASRFINLEGLYYGDKAGLQAALAPLIKKTNATLALTKTGDWLDQIKHFGGGGNIDQGHGHEEHENFYSTSLYTKALSDEQLQSFVSYWFKQAKANKRDWYVQIDLHGGQNSAVSAPAADSTAYAHRDYLLMYLFYDRVDKGVTYPADGHVFMENFVGNITQTMDKSAWGMYINYPDSRLDQKDSQANYWGAHLARLQAIKKAVDPDDLFHYPQGILPA</sequence>
<dbReference type="Pfam" id="PF08031">
    <property type="entry name" value="BBE"/>
    <property type="match status" value="1"/>
</dbReference>
<evidence type="ECO:0000259" key="7">
    <source>
        <dbReference type="PROSITE" id="PS51387"/>
    </source>
</evidence>
<dbReference type="PANTHER" id="PTHR42973:SF39">
    <property type="entry name" value="FAD-BINDING PCMH-TYPE DOMAIN-CONTAINING PROTEIN"/>
    <property type="match status" value="1"/>
</dbReference>
<dbReference type="GO" id="GO:0016491">
    <property type="term" value="F:oxidoreductase activity"/>
    <property type="evidence" value="ECO:0007669"/>
    <property type="project" value="UniProtKB-KW"/>
</dbReference>
<keyword evidence="5" id="KW-0560">Oxidoreductase</keyword>
<evidence type="ECO:0000256" key="1">
    <source>
        <dbReference type="ARBA" id="ARBA00001974"/>
    </source>
</evidence>
<comment type="caution">
    <text evidence="8">The sequence shown here is derived from an EMBL/GenBank/DDBJ whole genome shotgun (WGS) entry which is preliminary data.</text>
</comment>
<keyword evidence="4" id="KW-0274">FAD</keyword>
<comment type="cofactor">
    <cofactor evidence="1">
        <name>FAD</name>
        <dbReference type="ChEBI" id="CHEBI:57692"/>
    </cofactor>
</comment>
<dbReference type="Pfam" id="PF01565">
    <property type="entry name" value="FAD_binding_4"/>
    <property type="match status" value="1"/>
</dbReference>
<name>A0AAN7H8B5_9PEZI</name>
<evidence type="ECO:0000256" key="2">
    <source>
        <dbReference type="ARBA" id="ARBA00005466"/>
    </source>
</evidence>
<evidence type="ECO:0000256" key="3">
    <source>
        <dbReference type="ARBA" id="ARBA00022630"/>
    </source>
</evidence>